<dbReference type="GO" id="GO:0006302">
    <property type="term" value="P:double-strand break repair"/>
    <property type="evidence" value="ECO:0007669"/>
    <property type="project" value="InterPro"/>
</dbReference>
<organism evidence="1 2">
    <name type="scientific">Loxodonta africana</name>
    <name type="common">African elephant</name>
    <dbReference type="NCBI Taxonomy" id="9785"/>
    <lineage>
        <taxon>Eukaryota</taxon>
        <taxon>Metazoa</taxon>
        <taxon>Chordata</taxon>
        <taxon>Craniata</taxon>
        <taxon>Vertebrata</taxon>
        <taxon>Euteleostomi</taxon>
        <taxon>Mammalia</taxon>
        <taxon>Eutheria</taxon>
        <taxon>Afrotheria</taxon>
        <taxon>Proboscidea</taxon>
        <taxon>Elephantidae</taxon>
        <taxon>Loxodonta</taxon>
    </lineage>
</organism>
<dbReference type="CDD" id="cd16937">
    <property type="entry name" value="HATPase_SMCHD1-like"/>
    <property type="match status" value="1"/>
</dbReference>
<dbReference type="eggNOG" id="ENOG502QREW">
    <property type="taxonomic scope" value="Eukaryota"/>
</dbReference>
<dbReference type="GeneTree" id="ENSGT00390000006950"/>
<dbReference type="AlphaFoldDB" id="G3T3L6"/>
<keyword evidence="2" id="KW-1185">Reference proteome</keyword>
<dbReference type="Ensembl" id="ENSLAFT00000009379.3">
    <property type="protein sequence ID" value="ENSLAFP00000007857.3"/>
    <property type="gene ID" value="ENSLAFG00000009375.3"/>
</dbReference>
<accession>G3T3L6</accession>
<dbReference type="STRING" id="9785.ENSLAFP00000007857"/>
<reference evidence="1" key="2">
    <citation type="submission" date="2025-08" db="UniProtKB">
        <authorList>
            <consortium name="Ensembl"/>
        </authorList>
    </citation>
    <scope>IDENTIFICATION</scope>
    <source>
        <strain evidence="1">Isolate ISIS603380</strain>
    </source>
</reference>
<dbReference type="PANTHER" id="PTHR22640:SF2">
    <property type="entry name" value="STRUCTURAL MAINTENANCE OF CHROMOSOMES FLEXIBLE HINGE DOMAIN-CONTAINING PROTEIN 1"/>
    <property type="match status" value="1"/>
</dbReference>
<name>G3T3L6_LOXAF</name>
<evidence type="ECO:0000313" key="1">
    <source>
        <dbReference type="Ensembl" id="ENSLAFP00000007857.3"/>
    </source>
</evidence>
<sequence length="262" mass="29007">GPSAGAGAGSGGDGYRTVYLFDRREKESELGERALQVGESSDYSRFRACVCQTLGISPEEKFVITTTSRKEITCDNFDETVKDGVTLYLLQSVNQLLLSATKERIDFLPHYDTLVKSGMYEYYASEGQNPLPFALAELIDNSLSATSRNNGIRRIQIKLLFDEAQGKPAIAVIDNGRGMTSKQLNNWAVYRLSKFTRQGDFESDHSGYVRPVPVPRSLNSDISYFGVGGKQAVFFVGQSARMISKPADSQDVHELLLSKEDF</sequence>
<dbReference type="InterPro" id="IPR036890">
    <property type="entry name" value="HATPase_C_sf"/>
</dbReference>
<protein>
    <recommendedName>
        <fullName evidence="3">Structural maintenance of chromosomes flexible hinge domain containing 1</fullName>
    </recommendedName>
</protein>
<evidence type="ECO:0000313" key="2">
    <source>
        <dbReference type="Proteomes" id="UP000007646"/>
    </source>
</evidence>
<dbReference type="SUPFAM" id="SSF55874">
    <property type="entry name" value="ATPase domain of HSP90 chaperone/DNA topoisomerase II/histidine kinase"/>
    <property type="match status" value="1"/>
</dbReference>
<dbReference type="Pfam" id="PF13589">
    <property type="entry name" value="HATPase_c_3"/>
    <property type="match status" value="1"/>
</dbReference>
<dbReference type="OMA" id="XFALAEL"/>
<reference evidence="1 2" key="1">
    <citation type="submission" date="2009-06" db="EMBL/GenBank/DDBJ databases">
        <title>The Genome Sequence of Loxodonta africana (African elephant).</title>
        <authorList>
            <person name="Di Palma F."/>
            <person name="Heiman D."/>
            <person name="Young S."/>
            <person name="Johnson J."/>
            <person name="Lander E.S."/>
            <person name="Lindblad-Toh K."/>
        </authorList>
    </citation>
    <scope>NUCLEOTIDE SEQUENCE [LARGE SCALE GENOMIC DNA]</scope>
    <source>
        <strain evidence="1 2">Isolate ISIS603380</strain>
    </source>
</reference>
<dbReference type="InParanoid" id="G3T3L6"/>
<dbReference type="Proteomes" id="UP000007646">
    <property type="component" value="Unassembled WGS sequence"/>
</dbReference>
<evidence type="ECO:0008006" key="3">
    <source>
        <dbReference type="Google" id="ProtNLM"/>
    </source>
</evidence>
<dbReference type="InterPro" id="IPR038892">
    <property type="entry name" value="SMCHD1"/>
</dbReference>
<dbReference type="PANTHER" id="PTHR22640">
    <property type="entry name" value="STRUCTURAL MAINTENANCE OF CHROMOSOMES FLEXIBLE HINGE DOMAIN-CONTAINING PROTEIN 1"/>
    <property type="match status" value="1"/>
</dbReference>
<reference evidence="1" key="3">
    <citation type="submission" date="2025-09" db="UniProtKB">
        <authorList>
            <consortium name="Ensembl"/>
        </authorList>
    </citation>
    <scope>IDENTIFICATION</scope>
    <source>
        <strain evidence="1">Isolate ISIS603380</strain>
    </source>
</reference>
<proteinExistence type="predicted"/>
<dbReference type="GO" id="GO:0001740">
    <property type="term" value="C:Barr body"/>
    <property type="evidence" value="ECO:0007669"/>
    <property type="project" value="TreeGrafter"/>
</dbReference>
<dbReference type="Gene3D" id="3.30.565.10">
    <property type="entry name" value="Histidine kinase-like ATPase, C-terminal domain"/>
    <property type="match status" value="1"/>
</dbReference>